<dbReference type="PROSITE" id="PS50297">
    <property type="entry name" value="ANK_REP_REGION"/>
    <property type="match status" value="1"/>
</dbReference>
<dbReference type="EMBL" id="MU863654">
    <property type="protein sequence ID" value="KAK4098909.1"/>
    <property type="molecule type" value="Genomic_DNA"/>
</dbReference>
<comment type="caution">
    <text evidence="4">The sequence shown here is derived from an EMBL/GenBank/DDBJ whole genome shotgun (WGS) entry which is preliminary data.</text>
</comment>
<dbReference type="InterPro" id="IPR036770">
    <property type="entry name" value="Ankyrin_rpt-contain_sf"/>
</dbReference>
<accession>A0AAN6SZW1</accession>
<evidence type="ECO:0000256" key="1">
    <source>
        <dbReference type="ARBA" id="ARBA00022737"/>
    </source>
</evidence>
<dbReference type="PROSITE" id="PS50088">
    <property type="entry name" value="ANK_REPEAT"/>
    <property type="match status" value="1"/>
</dbReference>
<evidence type="ECO:0000313" key="4">
    <source>
        <dbReference type="EMBL" id="KAK4098909.1"/>
    </source>
</evidence>
<organism evidence="4 5">
    <name type="scientific">Parathielavia hyrcaniae</name>
    <dbReference type="NCBI Taxonomy" id="113614"/>
    <lineage>
        <taxon>Eukaryota</taxon>
        <taxon>Fungi</taxon>
        <taxon>Dikarya</taxon>
        <taxon>Ascomycota</taxon>
        <taxon>Pezizomycotina</taxon>
        <taxon>Sordariomycetes</taxon>
        <taxon>Sordariomycetidae</taxon>
        <taxon>Sordariales</taxon>
        <taxon>Chaetomiaceae</taxon>
        <taxon>Parathielavia</taxon>
    </lineage>
</organism>
<dbReference type="AlphaFoldDB" id="A0AAN6SZW1"/>
<dbReference type="InterPro" id="IPR050745">
    <property type="entry name" value="Multifunctional_regulatory"/>
</dbReference>
<keyword evidence="1" id="KW-0677">Repeat</keyword>
<keyword evidence="2 3" id="KW-0040">ANK repeat</keyword>
<dbReference type="PANTHER" id="PTHR24189">
    <property type="entry name" value="MYOTROPHIN"/>
    <property type="match status" value="1"/>
</dbReference>
<evidence type="ECO:0000256" key="3">
    <source>
        <dbReference type="PROSITE-ProRule" id="PRU00023"/>
    </source>
</evidence>
<dbReference type="Proteomes" id="UP001305647">
    <property type="component" value="Unassembled WGS sequence"/>
</dbReference>
<gene>
    <name evidence="4" type="ORF">N658DRAFT_525931</name>
</gene>
<protein>
    <submittedName>
        <fullName evidence="4">Ankyrin</fullName>
    </submittedName>
</protein>
<reference evidence="4" key="2">
    <citation type="submission" date="2023-05" db="EMBL/GenBank/DDBJ databases">
        <authorList>
            <consortium name="Lawrence Berkeley National Laboratory"/>
            <person name="Steindorff A."/>
            <person name="Hensen N."/>
            <person name="Bonometti L."/>
            <person name="Westerberg I."/>
            <person name="Brannstrom I.O."/>
            <person name="Guillou S."/>
            <person name="Cros-Aarteil S."/>
            <person name="Calhoun S."/>
            <person name="Haridas S."/>
            <person name="Kuo A."/>
            <person name="Mondo S."/>
            <person name="Pangilinan J."/>
            <person name="Riley R."/>
            <person name="Labutti K."/>
            <person name="Andreopoulos B."/>
            <person name="Lipzen A."/>
            <person name="Chen C."/>
            <person name="Yanf M."/>
            <person name="Daum C."/>
            <person name="Ng V."/>
            <person name="Clum A."/>
            <person name="Ohm R."/>
            <person name="Martin F."/>
            <person name="Silar P."/>
            <person name="Natvig D."/>
            <person name="Lalanne C."/>
            <person name="Gautier V."/>
            <person name="Ament-Velasquez S.L."/>
            <person name="Kruys A."/>
            <person name="Hutchinson M.I."/>
            <person name="Powell A.J."/>
            <person name="Barry K."/>
            <person name="Miller A.N."/>
            <person name="Grigoriev I.V."/>
            <person name="Debuchy R."/>
            <person name="Gladieux P."/>
            <person name="Thoren M.H."/>
            <person name="Johannesson H."/>
        </authorList>
    </citation>
    <scope>NUCLEOTIDE SEQUENCE</scope>
    <source>
        <strain evidence="4">CBS 757.83</strain>
    </source>
</reference>
<reference evidence="4" key="1">
    <citation type="journal article" date="2023" name="Mol. Phylogenet. Evol.">
        <title>Genome-scale phylogeny and comparative genomics of the fungal order Sordariales.</title>
        <authorList>
            <person name="Hensen N."/>
            <person name="Bonometti L."/>
            <person name="Westerberg I."/>
            <person name="Brannstrom I.O."/>
            <person name="Guillou S."/>
            <person name="Cros-Aarteil S."/>
            <person name="Calhoun S."/>
            <person name="Haridas S."/>
            <person name="Kuo A."/>
            <person name="Mondo S."/>
            <person name="Pangilinan J."/>
            <person name="Riley R."/>
            <person name="LaButti K."/>
            <person name="Andreopoulos B."/>
            <person name="Lipzen A."/>
            <person name="Chen C."/>
            <person name="Yan M."/>
            <person name="Daum C."/>
            <person name="Ng V."/>
            <person name="Clum A."/>
            <person name="Steindorff A."/>
            <person name="Ohm R.A."/>
            <person name="Martin F."/>
            <person name="Silar P."/>
            <person name="Natvig D.O."/>
            <person name="Lalanne C."/>
            <person name="Gautier V."/>
            <person name="Ament-Velasquez S.L."/>
            <person name="Kruys A."/>
            <person name="Hutchinson M.I."/>
            <person name="Powell A.J."/>
            <person name="Barry K."/>
            <person name="Miller A.N."/>
            <person name="Grigoriev I.V."/>
            <person name="Debuchy R."/>
            <person name="Gladieux P."/>
            <person name="Hiltunen Thoren M."/>
            <person name="Johannesson H."/>
        </authorList>
    </citation>
    <scope>NUCLEOTIDE SEQUENCE</scope>
    <source>
        <strain evidence="4">CBS 757.83</strain>
    </source>
</reference>
<dbReference type="PANTHER" id="PTHR24189:SF50">
    <property type="entry name" value="ANKYRIN REPEAT AND SOCS BOX PROTEIN 2"/>
    <property type="match status" value="1"/>
</dbReference>
<dbReference type="SUPFAM" id="SSF48403">
    <property type="entry name" value="Ankyrin repeat"/>
    <property type="match status" value="1"/>
</dbReference>
<dbReference type="Gene3D" id="1.25.40.20">
    <property type="entry name" value="Ankyrin repeat-containing domain"/>
    <property type="match status" value="1"/>
</dbReference>
<sequence>MDPVTIFGLAVTLAEFLTRLNATLEGYLRRLDQRRRALSTLQALRDECGSTETMAHAISDSVLRISGQEWSSRERDKLVNVLGFNVQELQRLVEALGRSVERIFNSHRNIQLLQDEVVRQEDFLKGRRREIRKKRDLIDSAINALLLHQSVENGIALQKIASDLQLGVTAARGDEAKSRELMGEIEGAKRPDVIRRLLETGANPNFLAIDSLSGKYPMAVSPLSCAMRDLPGCHETVGILLDNGALPDLVVGDEPPPLWKAFERGDVELATRLLDAGADVNYPFLSMKGSGRSLLGTTIVDVAPEGDDLAADEKRLELIRLALEYGANTEARAPGDGNTPMRDAVEARRDAVAVIDLLAAKNALVDVPSTRDGLTPLMRAAELGDQAVTRALTAMGAQPNIVVVPGGPTAATIAAQAGHRHLLEDFAGFDSE</sequence>
<feature type="repeat" description="ANK" evidence="3">
    <location>
        <begin position="372"/>
        <end position="404"/>
    </location>
</feature>
<dbReference type="Pfam" id="PF12796">
    <property type="entry name" value="Ank_2"/>
    <property type="match status" value="1"/>
</dbReference>
<evidence type="ECO:0000313" key="5">
    <source>
        <dbReference type="Proteomes" id="UP001305647"/>
    </source>
</evidence>
<dbReference type="InterPro" id="IPR002110">
    <property type="entry name" value="Ankyrin_rpt"/>
</dbReference>
<name>A0AAN6SZW1_9PEZI</name>
<keyword evidence="5" id="KW-1185">Reference proteome</keyword>
<proteinExistence type="predicted"/>
<evidence type="ECO:0000256" key="2">
    <source>
        <dbReference type="ARBA" id="ARBA00023043"/>
    </source>
</evidence>
<dbReference type="SMART" id="SM00248">
    <property type="entry name" value="ANK"/>
    <property type="match status" value="4"/>
</dbReference>